<keyword evidence="2" id="KW-1185">Reference proteome</keyword>
<sequence>MVTIDFTHTLPSQGTRWTGFWCSINKKTGNRYTAKCKYCLFDLEEASKKTVLERKRIKHDQDITASEDDQEELHLSALTMQSAKQESIVNWCIKPISHNYSEKLHQKYFSFGICDQNGKVYRAVVTDVGVIVGVVVIGVVEIDID</sequence>
<dbReference type="EMBL" id="QKWP01000413">
    <property type="protein sequence ID" value="RIB20488.1"/>
    <property type="molecule type" value="Genomic_DNA"/>
</dbReference>
<evidence type="ECO:0000313" key="1">
    <source>
        <dbReference type="EMBL" id="RIB20488.1"/>
    </source>
</evidence>
<reference evidence="1 2" key="1">
    <citation type="submission" date="2018-06" db="EMBL/GenBank/DDBJ databases">
        <title>Comparative genomics reveals the genomic features of Rhizophagus irregularis, R. cerebriforme, R. diaphanum and Gigaspora rosea, and their symbiotic lifestyle signature.</title>
        <authorList>
            <person name="Morin E."/>
            <person name="San Clemente H."/>
            <person name="Chen E.C.H."/>
            <person name="De La Providencia I."/>
            <person name="Hainaut M."/>
            <person name="Kuo A."/>
            <person name="Kohler A."/>
            <person name="Murat C."/>
            <person name="Tang N."/>
            <person name="Roy S."/>
            <person name="Loubradou J."/>
            <person name="Henrissat B."/>
            <person name="Grigoriev I.V."/>
            <person name="Corradi N."/>
            <person name="Roux C."/>
            <person name="Martin F.M."/>
        </authorList>
    </citation>
    <scope>NUCLEOTIDE SEQUENCE [LARGE SCALE GENOMIC DNA]</scope>
    <source>
        <strain evidence="1 2">DAOM 194757</strain>
    </source>
</reference>
<gene>
    <name evidence="1" type="ORF">C2G38_2179098</name>
</gene>
<evidence type="ECO:0000313" key="2">
    <source>
        <dbReference type="Proteomes" id="UP000266673"/>
    </source>
</evidence>
<organism evidence="1 2">
    <name type="scientific">Gigaspora rosea</name>
    <dbReference type="NCBI Taxonomy" id="44941"/>
    <lineage>
        <taxon>Eukaryota</taxon>
        <taxon>Fungi</taxon>
        <taxon>Fungi incertae sedis</taxon>
        <taxon>Mucoromycota</taxon>
        <taxon>Glomeromycotina</taxon>
        <taxon>Glomeromycetes</taxon>
        <taxon>Diversisporales</taxon>
        <taxon>Gigasporaceae</taxon>
        <taxon>Gigaspora</taxon>
    </lineage>
</organism>
<dbReference type="AlphaFoldDB" id="A0A397VFC0"/>
<protein>
    <submittedName>
        <fullName evidence="1">Uncharacterized protein</fullName>
    </submittedName>
</protein>
<dbReference type="Proteomes" id="UP000266673">
    <property type="component" value="Unassembled WGS sequence"/>
</dbReference>
<accession>A0A397VFC0</accession>
<proteinExistence type="predicted"/>
<name>A0A397VFC0_9GLOM</name>
<dbReference type="OrthoDB" id="2442728at2759"/>
<comment type="caution">
    <text evidence="1">The sequence shown here is derived from an EMBL/GenBank/DDBJ whole genome shotgun (WGS) entry which is preliminary data.</text>
</comment>